<evidence type="ECO:0000256" key="1">
    <source>
        <dbReference type="ARBA" id="ARBA00022571"/>
    </source>
</evidence>
<name>A0A813GWU1_POLGL</name>
<gene>
    <name evidence="4" type="ORF">PGLA2088_LOCUS848</name>
</gene>
<protein>
    <recommendedName>
        <fullName evidence="3">Semialdehyde dehydrogenase NAD-binding domain-containing protein</fullName>
    </recommendedName>
</protein>
<dbReference type="InterPro" id="IPR000534">
    <property type="entry name" value="Semialdehyde_DH_NAD-bd"/>
</dbReference>
<organism evidence="4 5">
    <name type="scientific">Polarella glacialis</name>
    <name type="common">Dinoflagellate</name>
    <dbReference type="NCBI Taxonomy" id="89957"/>
    <lineage>
        <taxon>Eukaryota</taxon>
        <taxon>Sar</taxon>
        <taxon>Alveolata</taxon>
        <taxon>Dinophyceae</taxon>
        <taxon>Suessiales</taxon>
        <taxon>Suessiaceae</taxon>
        <taxon>Polarella</taxon>
    </lineage>
</organism>
<evidence type="ECO:0000259" key="3">
    <source>
        <dbReference type="SMART" id="SM00859"/>
    </source>
</evidence>
<dbReference type="GO" id="GO:0006526">
    <property type="term" value="P:L-arginine biosynthetic process"/>
    <property type="evidence" value="ECO:0007669"/>
    <property type="project" value="UniProtKB-KW"/>
</dbReference>
<dbReference type="SUPFAM" id="SSF51735">
    <property type="entry name" value="NAD(P)-binding Rossmann-fold domains"/>
    <property type="match status" value="1"/>
</dbReference>
<evidence type="ECO:0000313" key="5">
    <source>
        <dbReference type="Proteomes" id="UP000626109"/>
    </source>
</evidence>
<comment type="caution">
    <text evidence="4">The sequence shown here is derived from an EMBL/GenBank/DDBJ whole genome shotgun (WGS) entry which is preliminary data.</text>
</comment>
<feature type="region of interest" description="Disordered" evidence="2">
    <location>
        <begin position="1"/>
        <end position="23"/>
    </location>
</feature>
<dbReference type="PANTHER" id="PTHR32338:SF10">
    <property type="entry name" value="N-ACETYL-GAMMA-GLUTAMYL-PHOSPHATE REDUCTASE, CHLOROPLASTIC-RELATED"/>
    <property type="match status" value="1"/>
</dbReference>
<dbReference type="Proteomes" id="UP000626109">
    <property type="component" value="Unassembled WGS sequence"/>
</dbReference>
<keyword evidence="1" id="KW-0055">Arginine biosynthesis</keyword>
<dbReference type="EMBL" id="CAJNNW010000609">
    <property type="protein sequence ID" value="CAE8629398.1"/>
    <property type="molecule type" value="Genomic_DNA"/>
</dbReference>
<dbReference type="InterPro" id="IPR050085">
    <property type="entry name" value="AGPR"/>
</dbReference>
<dbReference type="AlphaFoldDB" id="A0A813GWU1"/>
<reference evidence="4" key="1">
    <citation type="submission" date="2021-02" db="EMBL/GenBank/DDBJ databases">
        <authorList>
            <person name="Dougan E. K."/>
            <person name="Rhodes N."/>
            <person name="Thang M."/>
            <person name="Chan C."/>
        </authorList>
    </citation>
    <scope>NUCLEOTIDE SEQUENCE</scope>
</reference>
<dbReference type="SMART" id="SM00859">
    <property type="entry name" value="Semialdhyde_dh"/>
    <property type="match status" value="1"/>
</dbReference>
<dbReference type="Gene3D" id="3.40.50.720">
    <property type="entry name" value="NAD(P)-binding Rossmann-like Domain"/>
    <property type="match status" value="1"/>
</dbReference>
<dbReference type="InterPro" id="IPR036291">
    <property type="entry name" value="NAD(P)-bd_dom_sf"/>
</dbReference>
<dbReference type="GO" id="GO:0016620">
    <property type="term" value="F:oxidoreductase activity, acting on the aldehyde or oxo group of donors, NAD or NADP as acceptor"/>
    <property type="evidence" value="ECO:0007669"/>
    <property type="project" value="InterPro"/>
</dbReference>
<feature type="non-terminal residue" evidence="4">
    <location>
        <position position="1"/>
    </location>
</feature>
<evidence type="ECO:0000313" key="4">
    <source>
        <dbReference type="EMBL" id="CAE8629398.1"/>
    </source>
</evidence>
<evidence type="ECO:0000256" key="2">
    <source>
        <dbReference type="SAM" id="MobiDB-lite"/>
    </source>
</evidence>
<accession>A0A813GWU1</accession>
<sequence length="426" mass="45440">SVRPARASDLAAPRARLPVPGNGLGQRSSGLLSAVTIGAGVSLVASRLSRRRQGLRGAAAREALVFIDGEAGTTGLQVRERLAKHPGIEVLSLEPGLRKDENARRDALHKADAAVLCLPDDAAIAAVALAEGSDTVIVDASTAYRIADGWAYGFPELSASQAGLISKSKRISNPGCYPTGFIGLTRPLVDAGLLLPDAALVAVRMSTTAKLVAEPMVSPPRPTALPDHRMLSCATLACTPVRAQVAGPGCRRSDLQGVEIFEGTSPRLSAHESRATAMVQWRQCLKQDSFQWFSRATPGVSAVKIQNYTLEDMKLNKKDAKKAMDKKAAEAEKFLCTSVDEPEGDVDLLVQCLAGMNEEPDPIEEERKGDAGRVGKMVFSAGLSRLAVPADVPEEEQSEFDCAEWLEYVLMLFNAERLQASPESAD</sequence>
<feature type="domain" description="Semialdehyde dehydrogenase NAD-binding" evidence="3">
    <location>
        <begin position="64"/>
        <end position="165"/>
    </location>
</feature>
<proteinExistence type="predicted"/>
<dbReference type="PANTHER" id="PTHR32338">
    <property type="entry name" value="N-ACETYL-GAMMA-GLUTAMYL-PHOSPHATE REDUCTASE, CHLOROPLASTIC-RELATED-RELATED"/>
    <property type="match status" value="1"/>
</dbReference>
<dbReference type="GO" id="GO:0051287">
    <property type="term" value="F:NAD binding"/>
    <property type="evidence" value="ECO:0007669"/>
    <property type="project" value="InterPro"/>
</dbReference>
<keyword evidence="1" id="KW-0028">Amino-acid biosynthesis</keyword>
<dbReference type="Pfam" id="PF01118">
    <property type="entry name" value="Semialdhyde_dh"/>
    <property type="match status" value="1"/>
</dbReference>